<proteinExistence type="predicted"/>
<organism evidence="1 2">
    <name type="scientific">Flavobacterium phage vB_FspS_tant8-1</name>
    <dbReference type="NCBI Taxonomy" id="2686278"/>
    <lineage>
        <taxon>Viruses</taxon>
        <taxon>Duplodnaviria</taxon>
        <taxon>Heunggongvirae</taxon>
        <taxon>Uroviricota</taxon>
        <taxon>Caudoviricetes</taxon>
        <taxon>Tantvirus</taxon>
        <taxon>Tantvirus tant</taxon>
    </lineage>
</organism>
<reference evidence="1 2" key="1">
    <citation type="journal article" date="2020" name="Viruses">
        <title>Diversity and Host Interactions Among Virulent and Temperate Baltic Sea Flavobacterium Phages.</title>
        <authorList>
            <person name="Nilsson E."/>
            <person name="Bayfield O.W."/>
            <person name="Lundin D."/>
            <person name="Antson A.A."/>
            <person name="Holmfeldt K."/>
        </authorList>
    </citation>
    <scope>NUCLEOTIDE SEQUENCE [LARGE SCALE GENOMIC DNA]</scope>
</reference>
<protein>
    <submittedName>
        <fullName evidence="1">Uncharacterized protein</fullName>
    </submittedName>
</protein>
<name>A0A6B9LG50_9CAUD</name>
<gene>
    <name evidence="1" type="ORF">tant81_gp046</name>
</gene>
<evidence type="ECO:0000313" key="2">
    <source>
        <dbReference type="Proteomes" id="UP000464671"/>
    </source>
</evidence>
<sequence>MQRRCIFTKLRRCLIMDIFIKQKEYLDKLESEIFLEFEKTIRQFDFVLKDFIVNKQLFREGIDGKSKRLEGYKRTTIRLKIAKGDPADRTTLKDSGDFYANIEIKAFSDRFEVSSGVEYDKYILKRYGKNVLRITDENFQLFVKNYFIPNFKNYVVNQFTK</sequence>
<dbReference type="EMBL" id="MN812239">
    <property type="protein sequence ID" value="QHB40977.1"/>
    <property type="molecule type" value="Genomic_DNA"/>
</dbReference>
<evidence type="ECO:0000313" key="1">
    <source>
        <dbReference type="EMBL" id="QHB40977.1"/>
    </source>
</evidence>
<dbReference type="Proteomes" id="UP000464671">
    <property type="component" value="Segment"/>
</dbReference>
<keyword evidence="2" id="KW-1185">Reference proteome</keyword>
<accession>A0A6B9LG50</accession>